<dbReference type="Pfam" id="PF14437">
    <property type="entry name" value="MafB19-deam"/>
    <property type="match status" value="1"/>
</dbReference>
<evidence type="ECO:0000313" key="2">
    <source>
        <dbReference type="EMBL" id="MDG3495977.1"/>
    </source>
</evidence>
<keyword evidence="3" id="KW-1185">Reference proteome</keyword>
<organism evidence="2 3">
    <name type="scientific">Pseudanabaena catenata USMAC16</name>
    <dbReference type="NCBI Taxonomy" id="1855837"/>
    <lineage>
        <taxon>Bacteria</taxon>
        <taxon>Bacillati</taxon>
        <taxon>Cyanobacteriota</taxon>
        <taxon>Cyanophyceae</taxon>
        <taxon>Pseudanabaenales</taxon>
        <taxon>Pseudanabaenaceae</taxon>
        <taxon>Pseudanabaena</taxon>
    </lineage>
</organism>
<proteinExistence type="predicted"/>
<dbReference type="InterPro" id="IPR058535">
    <property type="entry name" value="MafB19-deam"/>
</dbReference>
<dbReference type="RefSeq" id="WP_009628130.1">
    <property type="nucleotide sequence ID" value="NZ_VBTY01000140.1"/>
</dbReference>
<dbReference type="GO" id="GO:0008251">
    <property type="term" value="F:tRNA-specific adenosine deaminase activity"/>
    <property type="evidence" value="ECO:0007669"/>
    <property type="project" value="InterPro"/>
</dbReference>
<dbReference type="Proteomes" id="UP001152872">
    <property type="component" value="Unassembled WGS sequence"/>
</dbReference>
<reference evidence="2" key="1">
    <citation type="submission" date="2019-05" db="EMBL/GenBank/DDBJ databases">
        <title>Whole genome sequencing of Pseudanabaena catenata USMAC16.</title>
        <authorList>
            <person name="Khan Z."/>
            <person name="Omar W.M."/>
            <person name="Convey P."/>
            <person name="Merican F."/>
            <person name="Najimudin N."/>
        </authorList>
    </citation>
    <scope>NUCLEOTIDE SEQUENCE</scope>
    <source>
        <strain evidence="2">USMAC16</strain>
    </source>
</reference>
<accession>A0A9X4MAN8</accession>
<dbReference type="AlphaFoldDB" id="A0A9X4MAN8"/>
<evidence type="ECO:0000259" key="1">
    <source>
        <dbReference type="Pfam" id="PF14437"/>
    </source>
</evidence>
<protein>
    <submittedName>
        <fullName evidence="2">Deaminase</fullName>
    </submittedName>
</protein>
<evidence type="ECO:0000313" key="3">
    <source>
        <dbReference type="Proteomes" id="UP001152872"/>
    </source>
</evidence>
<name>A0A9X4MAN8_9CYAN</name>
<sequence length="142" mass="15385">MTSDKDYIDYPAADIAAKLQELAKFREKLGLPVAGSENDGSTVAKLEIGDREFFGVNSGSDPNPRRVITLRVNPISKTHAEADVMQQAFDAGIRGGRARLIVDRDLCRPCGQNGGVKGMAKQLDLEELEVISPSGCDVIRLK</sequence>
<feature type="domain" description="MafB19-like deaminase" evidence="1">
    <location>
        <begin position="22"/>
        <end position="133"/>
    </location>
</feature>
<comment type="caution">
    <text evidence="2">The sequence shown here is derived from an EMBL/GenBank/DDBJ whole genome shotgun (WGS) entry which is preliminary data.</text>
</comment>
<gene>
    <name evidence="2" type="ORF">FEV09_15625</name>
</gene>
<dbReference type="GO" id="GO:0002100">
    <property type="term" value="P:tRNA wobble adenosine to inosine editing"/>
    <property type="evidence" value="ECO:0007669"/>
    <property type="project" value="InterPro"/>
</dbReference>
<dbReference type="EMBL" id="VBTY01000140">
    <property type="protein sequence ID" value="MDG3495977.1"/>
    <property type="molecule type" value="Genomic_DNA"/>
</dbReference>